<dbReference type="Pfam" id="PF04290">
    <property type="entry name" value="DctQ"/>
    <property type="match status" value="1"/>
</dbReference>
<comment type="caution">
    <text evidence="9">Lacks conserved residue(s) required for the propagation of feature annotation.</text>
</comment>
<organism evidence="11 12">
    <name type="scientific">Xanthobacter tagetidis</name>
    <dbReference type="NCBI Taxonomy" id="60216"/>
    <lineage>
        <taxon>Bacteria</taxon>
        <taxon>Pseudomonadati</taxon>
        <taxon>Pseudomonadota</taxon>
        <taxon>Alphaproteobacteria</taxon>
        <taxon>Hyphomicrobiales</taxon>
        <taxon>Xanthobacteraceae</taxon>
        <taxon>Xanthobacter</taxon>
    </lineage>
</organism>
<sequence>MATNVLLRYLFSTGSIWAQELEWHLLVPICMLGAAYALRHGEHVRVDVLYSRYSPRAKAVTDVLTALVSMVVAAIIFRLSIPYVMQSAAMGEGSANPGGIDMRYLLKAFIPLGFALFFLQSLADAIRAWQRLFPR</sequence>
<feature type="domain" description="Tripartite ATP-independent periplasmic transporters DctQ component" evidence="10">
    <location>
        <begin position="2"/>
        <end position="130"/>
    </location>
</feature>
<dbReference type="PANTHER" id="PTHR35011:SF4">
    <property type="entry name" value="SLL1102 PROTEIN"/>
    <property type="match status" value="1"/>
</dbReference>
<accession>A0A3L7AED5</accession>
<comment type="function">
    <text evidence="9">Part of the tripartite ATP-independent periplasmic (TRAP) transport system.</text>
</comment>
<keyword evidence="7 9" id="KW-0472">Membrane</keyword>
<keyword evidence="2 9" id="KW-0813">Transport</keyword>
<evidence type="ECO:0000256" key="2">
    <source>
        <dbReference type="ARBA" id="ARBA00022448"/>
    </source>
</evidence>
<evidence type="ECO:0000256" key="3">
    <source>
        <dbReference type="ARBA" id="ARBA00022475"/>
    </source>
</evidence>
<feature type="transmembrane region" description="Helical" evidence="9">
    <location>
        <begin position="104"/>
        <end position="126"/>
    </location>
</feature>
<dbReference type="Proteomes" id="UP000269692">
    <property type="component" value="Unassembled WGS sequence"/>
</dbReference>
<keyword evidence="5 9" id="KW-0812">Transmembrane</keyword>
<evidence type="ECO:0000256" key="9">
    <source>
        <dbReference type="RuleBase" id="RU369079"/>
    </source>
</evidence>
<dbReference type="InterPro" id="IPR007387">
    <property type="entry name" value="TRAP_DctQ"/>
</dbReference>
<evidence type="ECO:0000256" key="4">
    <source>
        <dbReference type="ARBA" id="ARBA00022519"/>
    </source>
</evidence>
<comment type="caution">
    <text evidence="11">The sequence shown here is derived from an EMBL/GenBank/DDBJ whole genome shotgun (WGS) entry which is preliminary data.</text>
</comment>
<comment type="subunit">
    <text evidence="9">The complex comprises the extracytoplasmic solute receptor protein and the two transmembrane proteins.</text>
</comment>
<evidence type="ECO:0000256" key="8">
    <source>
        <dbReference type="ARBA" id="ARBA00038436"/>
    </source>
</evidence>
<keyword evidence="6 9" id="KW-1133">Transmembrane helix</keyword>
<evidence type="ECO:0000313" key="11">
    <source>
        <dbReference type="EMBL" id="RLP77752.1"/>
    </source>
</evidence>
<reference evidence="11 12" key="1">
    <citation type="submission" date="2018-10" db="EMBL/GenBank/DDBJ databases">
        <title>Xanthobacter tagetidis genome sequencing and assembly.</title>
        <authorList>
            <person name="Maclea K.S."/>
            <person name="Goen A.E."/>
            <person name="Fatima S.A."/>
        </authorList>
    </citation>
    <scope>NUCLEOTIDE SEQUENCE [LARGE SCALE GENOMIC DNA]</scope>
    <source>
        <strain evidence="11 12">ATCC 700314</strain>
    </source>
</reference>
<dbReference type="GO" id="GO:0005886">
    <property type="term" value="C:plasma membrane"/>
    <property type="evidence" value="ECO:0007669"/>
    <property type="project" value="UniProtKB-SubCell"/>
</dbReference>
<evidence type="ECO:0000256" key="1">
    <source>
        <dbReference type="ARBA" id="ARBA00004429"/>
    </source>
</evidence>
<keyword evidence="3" id="KW-1003">Cell membrane</keyword>
<evidence type="ECO:0000256" key="5">
    <source>
        <dbReference type="ARBA" id="ARBA00022692"/>
    </source>
</evidence>
<evidence type="ECO:0000259" key="10">
    <source>
        <dbReference type="Pfam" id="PF04290"/>
    </source>
</evidence>
<keyword evidence="4 9" id="KW-0997">Cell inner membrane</keyword>
<evidence type="ECO:0000256" key="7">
    <source>
        <dbReference type="ARBA" id="ARBA00023136"/>
    </source>
</evidence>
<keyword evidence="12" id="KW-1185">Reference proteome</keyword>
<dbReference type="GO" id="GO:0022857">
    <property type="term" value="F:transmembrane transporter activity"/>
    <property type="evidence" value="ECO:0007669"/>
    <property type="project" value="UniProtKB-UniRule"/>
</dbReference>
<protein>
    <recommendedName>
        <fullName evidence="9">TRAP transporter small permease protein</fullName>
    </recommendedName>
</protein>
<gene>
    <name evidence="11" type="ORF">D9R14_13755</name>
</gene>
<evidence type="ECO:0000313" key="12">
    <source>
        <dbReference type="Proteomes" id="UP000269692"/>
    </source>
</evidence>
<feature type="transmembrane region" description="Helical" evidence="9">
    <location>
        <begin position="59"/>
        <end position="84"/>
    </location>
</feature>
<comment type="similarity">
    <text evidence="8 9">Belongs to the TRAP transporter small permease family.</text>
</comment>
<dbReference type="InterPro" id="IPR055348">
    <property type="entry name" value="DctQ"/>
</dbReference>
<name>A0A3L7AED5_9HYPH</name>
<comment type="subcellular location">
    <subcellularLocation>
        <location evidence="1 9">Cell inner membrane</location>
        <topology evidence="1 9">Multi-pass membrane protein</topology>
    </subcellularLocation>
</comment>
<dbReference type="OrthoDB" id="9794346at2"/>
<proteinExistence type="inferred from homology"/>
<dbReference type="EMBL" id="RCTF01000010">
    <property type="protein sequence ID" value="RLP77752.1"/>
    <property type="molecule type" value="Genomic_DNA"/>
</dbReference>
<dbReference type="PANTHER" id="PTHR35011">
    <property type="entry name" value="2,3-DIKETO-L-GULONATE TRAP TRANSPORTER SMALL PERMEASE PROTEIN YIAM"/>
    <property type="match status" value="1"/>
</dbReference>
<evidence type="ECO:0000256" key="6">
    <source>
        <dbReference type="ARBA" id="ARBA00022989"/>
    </source>
</evidence>
<dbReference type="AlphaFoldDB" id="A0A3L7AED5"/>